<feature type="domain" description="Putative peptidyl-prolyl cis-trans isomerase" evidence="2">
    <location>
        <begin position="375"/>
        <end position="500"/>
    </location>
</feature>
<evidence type="ECO:0000259" key="2">
    <source>
        <dbReference type="Pfam" id="PF26548"/>
    </source>
</evidence>
<dbReference type="OMA" id="FKKWDVV"/>
<protein>
    <recommendedName>
        <fullName evidence="1">UPF0288 protein BKD89_01995</fullName>
    </recommendedName>
</protein>
<dbReference type="GO" id="GO:0016853">
    <property type="term" value="F:isomerase activity"/>
    <property type="evidence" value="ECO:0007669"/>
    <property type="project" value="UniProtKB-KW"/>
</dbReference>
<evidence type="ECO:0000313" key="3">
    <source>
        <dbReference type="EMBL" id="AYQ54583.1"/>
    </source>
</evidence>
<evidence type="ECO:0000256" key="1">
    <source>
        <dbReference type="HAMAP-Rule" id="MF_01089"/>
    </source>
</evidence>
<dbReference type="PIRSF" id="PIRSF005852">
    <property type="entry name" value="UCP005852"/>
    <property type="match status" value="1"/>
</dbReference>
<dbReference type="EMBL" id="CP017686">
    <property type="protein sequence ID" value="AYQ54583.1"/>
    <property type="molecule type" value="Genomic_DNA"/>
</dbReference>
<dbReference type="RefSeq" id="WP_015504301.1">
    <property type="nucleotide sequence ID" value="NZ_CAYARO010000013.1"/>
</dbReference>
<dbReference type="GeneID" id="41321201"/>
<dbReference type="Pfam" id="PF26548">
    <property type="entry name" value="DUF8179"/>
    <property type="match status" value="1"/>
</dbReference>
<proteinExistence type="inferred from homology"/>
<reference evidence="3 4" key="1">
    <citation type="submission" date="2016-10" db="EMBL/GenBank/DDBJ databases">
        <title>Complete genome of the TMA-utilizing, human hosted archaeon Methanomethylophilus alvus Gen. nov, sp. nov., strain Mx-05, derived from a pure culture.</title>
        <authorList>
            <person name="Brugere J.-F."/>
            <person name="Ben Hania W."/>
            <person name="Chaudhary P.P."/>
            <person name="Gaci N."/>
            <person name="Borrel G."/>
            <person name="Cao Van Tuat L."/>
            <person name="Fardeau M.-L."/>
            <person name="Harris H.M.B."/>
            <person name="O'Toole P.W."/>
            <person name="Ollivier B."/>
        </authorList>
    </citation>
    <scope>NUCLEOTIDE SEQUENCE [LARGE SCALE GENOMIC DNA]</scope>
    <source>
        <strain evidence="3 4">Mx-05</strain>
    </source>
</reference>
<evidence type="ECO:0000313" key="4">
    <source>
        <dbReference type="Proteomes" id="UP000273278"/>
    </source>
</evidence>
<gene>
    <name evidence="3" type="ORF">BKD89_01995</name>
</gene>
<dbReference type="Proteomes" id="UP000273278">
    <property type="component" value="Chromosome"/>
</dbReference>
<keyword evidence="3" id="KW-0413">Isomerase</keyword>
<organism evidence="3 4">
    <name type="scientific">Methanomethylophilus alvi</name>
    <dbReference type="NCBI Taxonomy" id="1291540"/>
    <lineage>
        <taxon>Archaea</taxon>
        <taxon>Methanobacteriati</taxon>
        <taxon>Thermoplasmatota</taxon>
        <taxon>Thermoplasmata</taxon>
        <taxon>Methanomassiliicoccales</taxon>
        <taxon>Methanomethylophilaceae</taxon>
        <taxon>Methanomethylophilus</taxon>
    </lineage>
</organism>
<dbReference type="AlphaFoldDB" id="A0A3G3IFF7"/>
<sequence>MKVTVNGKPKTLKEGATLKQAVAGEHYIEGSDISVHLSTEKVTEVSNDFALMTPRGEMVVHLYDTDDAKRFRASVENIKGVNLRWSTNEIAAFGSFPSDMSQSDEEGDYKRYDVFFALGGNDNQTTYVMVAKRAFRKAYGCGTGKIGKITVGRHLLAALDEGERIVDVHPVISETSQENVVITKDLGYKLADGYSIDTNILVKLNPASPMSAEQVLILSSKGYFNVSEGTGTFMGCRDDMDVDMEPEETGVRDVGTVTVRNSGVGKGHVMLYKERRQLSPAINVAGTVERGMALASRASAGDKVAVTTDPQRILSVGMTQAEGQRFLESFGLRQKRSGDLSDDAIIADQTPEATMSALAAGEIETFGVPKEKILKVKVTTEDERTAHYFRKVTGLSHKPIGQLKVQFSFPGMSMVTFYGDDARGQDLYPQEPFKKCKKGDLGVTNQSRPHHGLIGIRLTDSKEFGPTGEEPYGTNMIGRYDDDMGKLDELEDEQTVYITEDKL</sequence>
<dbReference type="InterPro" id="IPR058492">
    <property type="entry name" value="DUF8179"/>
</dbReference>
<comment type="similarity">
    <text evidence="1">Belongs to the UPF0288 family.</text>
</comment>
<name>A0A3G3IFF7_9ARCH</name>
<dbReference type="HAMAP" id="MF_01089">
    <property type="entry name" value="UPF0288"/>
    <property type="match status" value="1"/>
</dbReference>
<dbReference type="NCBIfam" id="TIGR03268">
    <property type="entry name" value="methan_mark_3"/>
    <property type="match status" value="1"/>
</dbReference>
<dbReference type="InterPro" id="IPR016466">
    <property type="entry name" value="Methan_mark_3"/>
</dbReference>
<accession>A0A3G3IFF7</accession>